<protein>
    <submittedName>
        <fullName evidence="6">Uncharacterized protein</fullName>
    </submittedName>
</protein>
<dbReference type="Proteomes" id="UP000233524">
    <property type="component" value="Unassembled WGS sequence"/>
</dbReference>
<evidence type="ECO:0000256" key="2">
    <source>
        <dbReference type="ARBA" id="ARBA00022574"/>
    </source>
</evidence>
<comment type="caution">
    <text evidence="6">The sequence shown here is derived from an EMBL/GenBank/DDBJ whole genome shotgun (WGS) entry which is preliminary data.</text>
</comment>
<dbReference type="GO" id="GO:0006357">
    <property type="term" value="P:regulation of transcription by RNA polymerase II"/>
    <property type="evidence" value="ECO:0007669"/>
    <property type="project" value="TreeGrafter"/>
</dbReference>
<dbReference type="InterPro" id="IPR015943">
    <property type="entry name" value="WD40/YVTN_repeat-like_dom_sf"/>
</dbReference>
<evidence type="ECO:0000256" key="4">
    <source>
        <dbReference type="ARBA" id="ARBA00023242"/>
    </source>
</evidence>
<accession>A0A2N3N3A9</accession>
<sequence length="640" mass="70195">MKELLDSDRVNFLVWRFVKPSFTLTHPHSHHSTGLANPPLHLHSRHYRETAAKFQKEWHIKEPHRHFDFAPHVQSHALVSVINRGLLYNSLEREYAQRQVPQEAAVAAEASQFGVFGPLVVQPTRKIEDDDSEDAEEDGPLDERDRQSRKRQIDPRLQHHAGQWNGSPTKKPRLSNGYENRMVVDSATTPMDSVDPSGPGDNHAYPSPLEGEPAPTPIARTDGPDQGTQVDKVQELAPETTFLRLTASDSVTGQINGAGENAPILLHCEWNPKDPSRLAAAGTDALARVWTISRATAGALPNGDSNAPGHVSIVNQPFHSLVEEETPPNINVTALAWNWDGTAIAVATDHLNKARINIWGPDGSHLQRFEVAEPPIIKLRWSPSAAALLAVSVDNGGTLVTVYPSATSTTLSYFLGGHDLGSWPLDAAWINETDFLLCGGDILQALRCTENSIVLLKSFETKPDDNFTQILFDWRSKLAATSSDKGVLDLWDETGQRRSISAHSGAITAMQWQPLQTNPPEDERLIASGGDDCAILISNARLPDSKPKCFLTMDSPIVALSFTPDGAFIAGATSSKVLIWKVGDHAIPRASWSRTPHPGWFSPKVNAESDEEDEHCLCWDATGTKLAYGANSRLAVIDFR</sequence>
<reference evidence="6 7" key="1">
    <citation type="journal article" date="2017" name="G3 (Bethesda)">
        <title>First Draft Genome Sequence of the Pathogenic Fungus Lomentospora prolificans (Formerly Scedosporium prolificans).</title>
        <authorList>
            <person name="Luo R."/>
            <person name="Zimin A."/>
            <person name="Workman R."/>
            <person name="Fan Y."/>
            <person name="Pertea G."/>
            <person name="Grossman N."/>
            <person name="Wear M.P."/>
            <person name="Jia B."/>
            <person name="Miller H."/>
            <person name="Casadevall A."/>
            <person name="Timp W."/>
            <person name="Zhang S.X."/>
            <person name="Salzberg S.L."/>
        </authorList>
    </citation>
    <scope>NUCLEOTIDE SEQUENCE [LARGE SCALE GENOMIC DNA]</scope>
    <source>
        <strain evidence="6 7">JHH-5317</strain>
    </source>
</reference>
<organism evidence="6 7">
    <name type="scientific">Lomentospora prolificans</name>
    <dbReference type="NCBI Taxonomy" id="41688"/>
    <lineage>
        <taxon>Eukaryota</taxon>
        <taxon>Fungi</taxon>
        <taxon>Dikarya</taxon>
        <taxon>Ascomycota</taxon>
        <taxon>Pezizomycotina</taxon>
        <taxon>Sordariomycetes</taxon>
        <taxon>Hypocreomycetidae</taxon>
        <taxon>Microascales</taxon>
        <taxon>Microascaceae</taxon>
        <taxon>Lomentospora</taxon>
    </lineage>
</organism>
<dbReference type="AlphaFoldDB" id="A0A2N3N3A9"/>
<dbReference type="EMBL" id="NLAX01000701">
    <property type="protein sequence ID" value="PKS06907.1"/>
    <property type="molecule type" value="Genomic_DNA"/>
</dbReference>
<evidence type="ECO:0000313" key="6">
    <source>
        <dbReference type="EMBL" id="PKS06907.1"/>
    </source>
</evidence>
<feature type="compositionally biased region" description="Basic and acidic residues" evidence="5">
    <location>
        <begin position="141"/>
        <end position="157"/>
    </location>
</feature>
<dbReference type="VEuPathDB" id="FungiDB:jhhlp_005502"/>
<dbReference type="InParanoid" id="A0A2N3N3A9"/>
<dbReference type="STRING" id="41688.A0A2N3N3A9"/>
<dbReference type="GO" id="GO:0034967">
    <property type="term" value="C:Set3 complex"/>
    <property type="evidence" value="ECO:0007669"/>
    <property type="project" value="TreeGrafter"/>
</dbReference>
<evidence type="ECO:0000256" key="3">
    <source>
        <dbReference type="ARBA" id="ARBA00022737"/>
    </source>
</evidence>
<dbReference type="Gene3D" id="1.20.960.30">
    <property type="match status" value="1"/>
</dbReference>
<evidence type="ECO:0000313" key="7">
    <source>
        <dbReference type="Proteomes" id="UP000233524"/>
    </source>
</evidence>
<dbReference type="GO" id="GO:0003714">
    <property type="term" value="F:transcription corepressor activity"/>
    <property type="evidence" value="ECO:0007669"/>
    <property type="project" value="InterPro"/>
</dbReference>
<keyword evidence="7" id="KW-1185">Reference proteome</keyword>
<keyword evidence="2" id="KW-0853">WD repeat</keyword>
<keyword evidence="3" id="KW-0677">Repeat</keyword>
<dbReference type="SMART" id="SM00320">
    <property type="entry name" value="WD40"/>
    <property type="match status" value="4"/>
</dbReference>
<dbReference type="PANTHER" id="PTHR22846:SF2">
    <property type="entry name" value="F-BOX-LIKE_WD REPEAT-CONTAINING PROTEIN EBI"/>
    <property type="match status" value="1"/>
</dbReference>
<dbReference type="SUPFAM" id="SSF69322">
    <property type="entry name" value="Tricorn protease domain 2"/>
    <property type="match status" value="1"/>
</dbReference>
<dbReference type="Gene3D" id="2.130.10.10">
    <property type="entry name" value="YVTN repeat-like/Quinoprotein amine dehydrogenase"/>
    <property type="match status" value="1"/>
</dbReference>
<gene>
    <name evidence="6" type="ORF">jhhlp_005502</name>
</gene>
<dbReference type="PANTHER" id="PTHR22846">
    <property type="entry name" value="WD40 REPEAT PROTEIN"/>
    <property type="match status" value="1"/>
</dbReference>
<keyword evidence="4" id="KW-0539">Nucleus</keyword>
<dbReference type="OrthoDB" id="1367865at2759"/>
<comment type="subcellular location">
    <subcellularLocation>
        <location evidence="1">Nucleus</location>
    </subcellularLocation>
</comment>
<evidence type="ECO:0000256" key="5">
    <source>
        <dbReference type="SAM" id="MobiDB-lite"/>
    </source>
</evidence>
<evidence type="ECO:0000256" key="1">
    <source>
        <dbReference type="ARBA" id="ARBA00004123"/>
    </source>
</evidence>
<name>A0A2N3N3A9_9PEZI</name>
<dbReference type="InterPro" id="IPR045183">
    <property type="entry name" value="Ebi-like"/>
</dbReference>
<feature type="region of interest" description="Disordered" evidence="5">
    <location>
        <begin position="124"/>
        <end position="216"/>
    </location>
</feature>
<feature type="compositionally biased region" description="Acidic residues" evidence="5">
    <location>
        <begin position="129"/>
        <end position="140"/>
    </location>
</feature>
<dbReference type="InterPro" id="IPR001680">
    <property type="entry name" value="WD40_rpt"/>
</dbReference>
<proteinExistence type="predicted"/>